<dbReference type="Pfam" id="PF09347">
    <property type="entry name" value="DUF1989"/>
    <property type="match status" value="1"/>
</dbReference>
<gene>
    <name evidence="3" type="ORF">QWY28_01110</name>
</gene>
<dbReference type="InterPro" id="IPR017792">
    <property type="entry name" value="UAAP1"/>
</dbReference>
<dbReference type="PANTHER" id="PTHR31527">
    <property type="entry name" value="RE64534P"/>
    <property type="match status" value="1"/>
</dbReference>
<dbReference type="RefSeq" id="WP_300950459.1">
    <property type="nucleotide sequence ID" value="NZ_JAUHJQ010000001.1"/>
</dbReference>
<evidence type="ECO:0000259" key="2">
    <source>
        <dbReference type="Pfam" id="PF09347"/>
    </source>
</evidence>
<dbReference type="PANTHER" id="PTHR31527:SF0">
    <property type="entry name" value="RE64534P"/>
    <property type="match status" value="1"/>
</dbReference>
<protein>
    <submittedName>
        <fullName evidence="3">DUF1989 domain-containing protein</fullName>
    </submittedName>
</protein>
<proteinExistence type="predicted"/>
<organism evidence="3 4">
    <name type="scientific">Nocardioides oceani</name>
    <dbReference type="NCBI Taxonomy" id="3058369"/>
    <lineage>
        <taxon>Bacteria</taxon>
        <taxon>Bacillati</taxon>
        <taxon>Actinomycetota</taxon>
        <taxon>Actinomycetes</taxon>
        <taxon>Propionibacteriales</taxon>
        <taxon>Nocardioidaceae</taxon>
        <taxon>Nocardioides</taxon>
    </lineage>
</organism>
<feature type="domain" description="DUF1989" evidence="2">
    <location>
        <begin position="53"/>
        <end position="219"/>
    </location>
</feature>
<comment type="caution">
    <text evidence="3">The sequence shown here is derived from an EMBL/GenBank/DDBJ whole genome shotgun (WGS) entry which is preliminary data.</text>
</comment>
<dbReference type="EMBL" id="JAUHJQ010000001">
    <property type="protein sequence ID" value="MDN4171533.1"/>
    <property type="molecule type" value="Genomic_DNA"/>
</dbReference>
<reference evidence="3" key="1">
    <citation type="submission" date="2023-06" db="EMBL/GenBank/DDBJ databases">
        <title>Draft genome sequence of Nocardioides sp. SOB77.</title>
        <authorList>
            <person name="Zhang G."/>
        </authorList>
    </citation>
    <scope>NUCLEOTIDE SEQUENCE</scope>
    <source>
        <strain evidence="3">SOB77</strain>
    </source>
</reference>
<dbReference type="InterPro" id="IPR018959">
    <property type="entry name" value="DUF1989"/>
</dbReference>
<dbReference type="NCBIfam" id="TIGR03425">
    <property type="entry name" value="urea_degr_2"/>
    <property type="match status" value="1"/>
</dbReference>
<sequence length="280" mass="28984">MSSTATTAGARDHARAQEGTVADTMPTVPAAGAAGLPGGLPAGVAADDVVWAETVAGGGYGHRVLAAGTTVRLTDTTGDACAGLLLHHAGMPWERLNVADTVKVQWQVYSAAGQLLLSDQGRVLATVLEDTSGHHDAVYGASTQARNEERYGDGSPEGPSPAGRELFVLGAVKHGLGRRDVPPSVSFFQGVRIDDGGRPAWQGSAGPGRSVTLRTELPVVLLLANAAHPLDPRAAYTVGPLEVLAWRGQPTAPDDPLWDATPEGRRAFENTADLRKGLGL</sequence>
<evidence type="ECO:0000256" key="1">
    <source>
        <dbReference type="SAM" id="MobiDB-lite"/>
    </source>
</evidence>
<feature type="region of interest" description="Disordered" evidence="1">
    <location>
        <begin position="1"/>
        <end position="24"/>
    </location>
</feature>
<feature type="region of interest" description="Disordered" evidence="1">
    <location>
        <begin position="141"/>
        <end position="163"/>
    </location>
</feature>
<accession>A0ABT8FA61</accession>
<name>A0ABT8FA61_9ACTN</name>
<keyword evidence="4" id="KW-1185">Reference proteome</keyword>
<dbReference type="Proteomes" id="UP001168620">
    <property type="component" value="Unassembled WGS sequence"/>
</dbReference>
<evidence type="ECO:0000313" key="4">
    <source>
        <dbReference type="Proteomes" id="UP001168620"/>
    </source>
</evidence>
<evidence type="ECO:0000313" key="3">
    <source>
        <dbReference type="EMBL" id="MDN4171533.1"/>
    </source>
</evidence>